<dbReference type="EMBL" id="CP007511">
    <property type="protein sequence ID" value="AJE14030.1"/>
    <property type="molecule type" value="Genomic_DNA"/>
</dbReference>
<reference evidence="4 6" key="2">
    <citation type="submission" date="2016-10" db="EMBL/GenBank/DDBJ databases">
        <authorList>
            <person name="Varghese N."/>
            <person name="Submissions S."/>
        </authorList>
    </citation>
    <scope>NUCLEOTIDE SEQUENCE [LARGE SCALE GENOMIC DNA]</scope>
    <source>
        <strain evidence="4 6">DSM 6083</strain>
    </source>
</reference>
<dbReference type="Gene3D" id="3.40.50.1820">
    <property type="entry name" value="alpha/beta hydrolase"/>
    <property type="match status" value="1"/>
</dbReference>
<keyword evidence="6" id="KW-1185">Reference proteome</keyword>
<evidence type="ECO:0000256" key="2">
    <source>
        <dbReference type="SAM" id="SignalP"/>
    </source>
</evidence>
<evidence type="ECO:0008006" key="7">
    <source>
        <dbReference type="Google" id="ProtNLM"/>
    </source>
</evidence>
<feature type="region of interest" description="Disordered" evidence="1">
    <location>
        <begin position="18"/>
        <end position="44"/>
    </location>
</feature>
<evidence type="ECO:0000313" key="3">
    <source>
        <dbReference type="EMBL" id="AJE14030.1"/>
    </source>
</evidence>
<dbReference type="InterPro" id="IPR029058">
    <property type="entry name" value="AB_hydrolase_fold"/>
</dbReference>
<organism evidence="3 5">
    <name type="scientific">Stutzerimonas balearica DSM 6083</name>
    <dbReference type="NCBI Taxonomy" id="1123016"/>
    <lineage>
        <taxon>Bacteria</taxon>
        <taxon>Pseudomonadati</taxon>
        <taxon>Pseudomonadota</taxon>
        <taxon>Gammaproteobacteria</taxon>
        <taxon>Pseudomonadales</taxon>
        <taxon>Pseudomonadaceae</taxon>
        <taxon>Stutzerimonas</taxon>
    </lineage>
</organism>
<evidence type="ECO:0000313" key="5">
    <source>
        <dbReference type="Proteomes" id="UP000031271"/>
    </source>
</evidence>
<dbReference type="EMBL" id="FNHO01000001">
    <property type="protein sequence ID" value="SDM01755.1"/>
    <property type="molecule type" value="Genomic_DNA"/>
</dbReference>
<proteinExistence type="predicted"/>
<dbReference type="SUPFAM" id="SSF53474">
    <property type="entry name" value="alpha/beta-Hydrolases"/>
    <property type="match status" value="1"/>
</dbReference>
<protein>
    <recommendedName>
        <fullName evidence="7">DUF3530 domain-containing protein</fullName>
    </recommendedName>
</protein>
<dbReference type="GeneID" id="77258863"/>
<accession>A0A8D4C1G5</accession>
<feature type="chain" id="PRO_5034313146" description="DUF3530 domain-containing protein" evidence="2">
    <location>
        <begin position="20"/>
        <end position="326"/>
    </location>
</feature>
<name>A0A8D4C1G5_9GAMM</name>
<evidence type="ECO:0000256" key="1">
    <source>
        <dbReference type="SAM" id="MobiDB-lite"/>
    </source>
</evidence>
<reference evidence="3 5" key="3">
    <citation type="journal article" name="Genome Announc.">
        <title>Complete Genome Sequence of Pseudomonas balearica DSM 6083T.</title>
        <authorList>
            <person name="Bennasar-Figueras A."/>
            <person name="Salva-Serra F."/>
            <person name="Jaen-Luchoro D."/>
            <person name="Segui C."/>
            <person name="Aliaga F."/>
            <person name="Busquets A."/>
            <person name="Gomila M."/>
            <person name="Moore E.R."/>
            <person name="Lalucat J."/>
        </authorList>
    </citation>
    <scope>NUCLEOTIDE SEQUENCE [LARGE SCALE GENOMIC DNA]</scope>
    <source>
        <strain evidence="5">DSM 6083</strain>
        <strain evidence="3">DSM6083</strain>
    </source>
</reference>
<feature type="compositionally biased region" description="Low complexity" evidence="1">
    <location>
        <begin position="130"/>
        <end position="157"/>
    </location>
</feature>
<feature type="signal peptide" evidence="2">
    <location>
        <begin position="1"/>
        <end position="19"/>
    </location>
</feature>
<evidence type="ECO:0000313" key="4">
    <source>
        <dbReference type="EMBL" id="SDM01755.1"/>
    </source>
</evidence>
<dbReference type="Pfam" id="PF12048">
    <property type="entry name" value="DUF3530"/>
    <property type="match status" value="1"/>
</dbReference>
<sequence length="326" mass="34547">MLPSLLLATLLLLPTIARSEEPPPAPPEAPPAEPVRVAAGERSEQLGRALAQRFPRQALELQAGEETFVGLQLPSNLGQSRGVIVLLPGDGESADWPRVIGPLRRQLPDAGWQTLSLTLPDAAPAPPAAEPAAPAPDAGTAPEADAAPADGAPSEAGYLPEKTAPPLDDAQPPQAPAAEPKAEPVNQAQRIEARLEAALTQARSSGAATVVLVGHGTGAYWAARYLQNSGAKDVGGLVLIEPRRPAEQDKPLADLLSELALPTADFIYGQTGTRSPQARERLDASQRARHPNYRQIILQRLPADAAAEQEQLYRRVRAWLDKQTTP</sequence>
<dbReference type="Proteomes" id="UP000031271">
    <property type="component" value="Chromosome"/>
</dbReference>
<feature type="compositionally biased region" description="Low complexity" evidence="1">
    <location>
        <begin position="164"/>
        <end position="179"/>
    </location>
</feature>
<dbReference type="InterPro" id="IPR022529">
    <property type="entry name" value="DUF3530"/>
</dbReference>
<feature type="compositionally biased region" description="Pro residues" evidence="1">
    <location>
        <begin position="22"/>
        <end position="33"/>
    </location>
</feature>
<dbReference type="KEGG" id="pbm:CL52_02865"/>
<dbReference type="AlphaFoldDB" id="A0A8D4C1G5"/>
<keyword evidence="2" id="KW-0732">Signal</keyword>
<feature type="region of interest" description="Disordered" evidence="1">
    <location>
        <begin position="118"/>
        <end position="185"/>
    </location>
</feature>
<reference evidence="5" key="1">
    <citation type="submission" date="2014-03" db="EMBL/GenBank/DDBJ databases">
        <title>Complete genome of Pseudomonas balearica DSM 6083T, a sewage water isolate from an enrichment with 2-methylnaphthalene.</title>
        <authorList>
            <person name="Salva-Serra F."/>
            <person name="Jaen-Luchoro D."/>
            <person name="Busquets A."/>
            <person name="Pena A."/>
            <person name="Gomila M."/>
            <person name="Bosch R."/>
            <person name="Nogales B."/>
            <person name="Garcia-Valdes E."/>
            <person name="Lalucat J."/>
            <person name="Bennasar A."/>
        </authorList>
    </citation>
    <scope>NUCLEOTIDE SEQUENCE [LARGE SCALE GENOMIC DNA]</scope>
    <source>
        <strain evidence="5">DSM 6083</strain>
    </source>
</reference>
<evidence type="ECO:0000313" key="6">
    <source>
        <dbReference type="Proteomes" id="UP000182276"/>
    </source>
</evidence>
<dbReference type="RefSeq" id="WP_043218407.1">
    <property type="nucleotide sequence ID" value="NZ_CP007511.1"/>
</dbReference>
<dbReference type="Proteomes" id="UP000182276">
    <property type="component" value="Unassembled WGS sequence"/>
</dbReference>
<gene>
    <name evidence="3" type="ORF">CL52_02865</name>
    <name evidence="4" type="ORF">SAMN05660875_101583</name>
</gene>